<dbReference type="GO" id="GO:0008270">
    <property type="term" value="F:zinc ion binding"/>
    <property type="evidence" value="ECO:0007669"/>
    <property type="project" value="InterPro"/>
</dbReference>
<keyword evidence="3" id="KW-0805">Transcription regulation</keyword>
<keyword evidence="4" id="KW-0804">Transcription</keyword>
<dbReference type="GO" id="GO:0005634">
    <property type="term" value="C:nucleus"/>
    <property type="evidence" value="ECO:0007669"/>
    <property type="project" value="UniProtKB-SubCell"/>
</dbReference>
<name>A0A9P4XQR1_9HYPO</name>
<dbReference type="AlphaFoldDB" id="A0A9P4XQR1"/>
<dbReference type="InterPro" id="IPR036864">
    <property type="entry name" value="Zn2-C6_fun-type_DNA-bd_sf"/>
</dbReference>
<dbReference type="GO" id="GO:0006351">
    <property type="term" value="P:DNA-templated transcription"/>
    <property type="evidence" value="ECO:0007669"/>
    <property type="project" value="InterPro"/>
</dbReference>
<dbReference type="GO" id="GO:0000981">
    <property type="term" value="F:DNA-binding transcription factor activity, RNA polymerase II-specific"/>
    <property type="evidence" value="ECO:0007669"/>
    <property type="project" value="InterPro"/>
</dbReference>
<dbReference type="Proteomes" id="UP000801864">
    <property type="component" value="Unassembled WGS sequence"/>
</dbReference>
<accession>A0A9P4XQR1</accession>
<feature type="region of interest" description="Disordered" evidence="6">
    <location>
        <begin position="843"/>
        <end position="870"/>
    </location>
</feature>
<dbReference type="Pfam" id="PF04082">
    <property type="entry name" value="Fungal_trans"/>
    <property type="match status" value="1"/>
</dbReference>
<feature type="compositionally biased region" description="Polar residues" evidence="6">
    <location>
        <begin position="859"/>
        <end position="870"/>
    </location>
</feature>
<dbReference type="Gene3D" id="4.10.240.10">
    <property type="entry name" value="Zn(2)-C6 fungal-type DNA-binding domain"/>
    <property type="match status" value="2"/>
</dbReference>
<evidence type="ECO:0000256" key="3">
    <source>
        <dbReference type="ARBA" id="ARBA00023015"/>
    </source>
</evidence>
<dbReference type="Pfam" id="PF00172">
    <property type="entry name" value="Zn_clus"/>
    <property type="match status" value="2"/>
</dbReference>
<evidence type="ECO:0000259" key="7">
    <source>
        <dbReference type="PROSITE" id="PS50048"/>
    </source>
</evidence>
<evidence type="ECO:0000313" key="9">
    <source>
        <dbReference type="Proteomes" id="UP000801864"/>
    </source>
</evidence>
<dbReference type="PROSITE" id="PS00463">
    <property type="entry name" value="ZN2_CY6_FUNGAL_1"/>
    <property type="match status" value="2"/>
</dbReference>
<comment type="caution">
    <text evidence="8">The sequence shown here is derived from an EMBL/GenBank/DDBJ whole genome shotgun (WGS) entry which is preliminary data.</text>
</comment>
<dbReference type="InterPro" id="IPR050815">
    <property type="entry name" value="TF_fung"/>
</dbReference>
<proteinExistence type="predicted"/>
<evidence type="ECO:0000256" key="5">
    <source>
        <dbReference type="ARBA" id="ARBA00023242"/>
    </source>
</evidence>
<dbReference type="GO" id="GO:0003677">
    <property type="term" value="F:DNA binding"/>
    <property type="evidence" value="ECO:0007669"/>
    <property type="project" value="InterPro"/>
</dbReference>
<evidence type="ECO:0000256" key="6">
    <source>
        <dbReference type="SAM" id="MobiDB-lite"/>
    </source>
</evidence>
<feature type="region of interest" description="Disordered" evidence="6">
    <location>
        <begin position="288"/>
        <end position="351"/>
    </location>
</feature>
<dbReference type="SUPFAM" id="SSF57701">
    <property type="entry name" value="Zn2/Cys6 DNA-binding domain"/>
    <property type="match status" value="2"/>
</dbReference>
<feature type="domain" description="Zn(2)-C6 fungal-type" evidence="7">
    <location>
        <begin position="254"/>
        <end position="284"/>
    </location>
</feature>
<dbReference type="CDD" id="cd12148">
    <property type="entry name" value="fungal_TF_MHR"/>
    <property type="match status" value="1"/>
</dbReference>
<feature type="region of interest" description="Disordered" evidence="6">
    <location>
        <begin position="163"/>
        <end position="199"/>
    </location>
</feature>
<evidence type="ECO:0000256" key="4">
    <source>
        <dbReference type="ARBA" id="ARBA00023163"/>
    </source>
</evidence>
<comment type="subcellular location">
    <subcellularLocation>
        <location evidence="1">Nucleus</location>
    </subcellularLocation>
</comment>
<protein>
    <recommendedName>
        <fullName evidence="7">Zn(2)-C6 fungal-type domain-containing protein</fullName>
    </recommendedName>
</protein>
<dbReference type="InterPro" id="IPR007219">
    <property type="entry name" value="XnlR_reg_dom"/>
</dbReference>
<keyword evidence="9" id="KW-1185">Reference proteome</keyword>
<keyword evidence="5" id="KW-0539">Nucleus</keyword>
<sequence length="920" mass="101429">MEGAGHDEGTYVYPQVTATPKVPQPVRASVLSILSSRMTPFFLLSALLSHTFSLPVFYHCSSNQSFSLQIGPFDLYPPLVPQLSISSPLALRPSPSHPQFFRSRLEASASSFFTPPPYLFATHCDGSETQSPPSLCFSPSISSSPFSGSVAVMDLDPPAGADVPPYGLAGSSLPGEAHPHPSLANPADGPGLSLDRRPKKSSTTCAVCRFRKVRCNGARPCCGNCQRLGFPCSYDDADVDAWSMSLPRRRVKQACLSCHSRKARCSGHLPSCERCRVQGIECVYRPNKRAKPSSAGAGIGDSKSPNSPDRESDRDGGVRENRGQRENDEGRNESPALTDAASSASDHHEGPHIDESFNSIVSRAFDLFFRHVHHMAMFTFLHRASLMEQYHAGKVERPLLLAIVGITSCLTDMGPGMREYGNRCINDAEALLLADYSRPSIVKIQALIFVIKHRILCNKFSSAFVLHSFASRYATALRLNYEAPHLRFLAQESRRRLMWAMYCIDTSICGGYPDFVLWRADQIHVYLPCNERNFEFDLPQQTEKLVPDSHQPRPPLAEDVGTLALHARILHIRQKIIEFTKVAQYDRGMEAAELQGRIFALDKELNDFATNLPTSFQFSENSLRLRAYSPRLCVFVMIHIWWRQCYCDLYRLALADINGGLPQSMLDMFDQGFLEHCHRQCVDHSLALTLIFSLIQKLDAKPVADIDLAMCAYQCARMLMYLFQSNIFSRFGVAADTVMEQAQLCLQTIKDCCVGPAVDCIVADLERLVNRDARAVTGEGVVSTDLSQQTMPQITDASGVPAATGLQPFNPTSGAVNNTVSPFTHPVMTAPWMSETAFTPGLDQQTLPPDVHADPTKGGTPNLSAPRSEYGQSELNNEYDGTFAGLGLDDGFDYNMGVDMNMWATNGGSWTAPGFGAWMG</sequence>
<evidence type="ECO:0000256" key="2">
    <source>
        <dbReference type="ARBA" id="ARBA00022723"/>
    </source>
</evidence>
<evidence type="ECO:0000313" key="8">
    <source>
        <dbReference type="EMBL" id="KAF3077083.1"/>
    </source>
</evidence>
<gene>
    <name evidence="8" type="ORF">CFAM422_000003</name>
</gene>
<reference evidence="8 9" key="1">
    <citation type="submission" date="2018-06" db="EMBL/GenBank/DDBJ databases">
        <title>Genome analysis of cellulolytic fungus Trichoderma lentiforme CFAM-422.</title>
        <authorList>
            <person name="Steindorff A.S."/>
            <person name="Formighieri E.F."/>
            <person name="Midorikawa G.E.O."/>
            <person name="Tamietti M.S."/>
            <person name="Ramos E.Z."/>
            <person name="Silva A.S."/>
            <person name="Bon E.P.S."/>
            <person name="Mendes T.D."/>
            <person name="Damaso M.C.T."/>
            <person name="Favaro L.C.L."/>
        </authorList>
    </citation>
    <scope>NUCLEOTIDE SEQUENCE [LARGE SCALE GENOMIC DNA]</scope>
    <source>
        <strain evidence="8 9">CFAM-422</strain>
    </source>
</reference>
<evidence type="ECO:0000256" key="1">
    <source>
        <dbReference type="ARBA" id="ARBA00004123"/>
    </source>
</evidence>
<dbReference type="PANTHER" id="PTHR47338">
    <property type="entry name" value="ZN(II)2CYS6 TRANSCRIPTION FACTOR (EUROFUNG)-RELATED"/>
    <property type="match status" value="1"/>
</dbReference>
<dbReference type="EMBL" id="QLNT01000001">
    <property type="protein sequence ID" value="KAF3077083.1"/>
    <property type="molecule type" value="Genomic_DNA"/>
</dbReference>
<dbReference type="PANTHER" id="PTHR47338:SF7">
    <property type="entry name" value="ZN(II)2CYS6 TRANSCRIPTION FACTOR (EUROFUNG)"/>
    <property type="match status" value="1"/>
</dbReference>
<organism evidence="8 9">
    <name type="scientific">Trichoderma lentiforme</name>
    <dbReference type="NCBI Taxonomy" id="1567552"/>
    <lineage>
        <taxon>Eukaryota</taxon>
        <taxon>Fungi</taxon>
        <taxon>Dikarya</taxon>
        <taxon>Ascomycota</taxon>
        <taxon>Pezizomycotina</taxon>
        <taxon>Sordariomycetes</taxon>
        <taxon>Hypocreomycetidae</taxon>
        <taxon>Hypocreales</taxon>
        <taxon>Hypocreaceae</taxon>
        <taxon>Trichoderma</taxon>
    </lineage>
</organism>
<dbReference type="InterPro" id="IPR001138">
    <property type="entry name" value="Zn2Cys6_DnaBD"/>
</dbReference>
<dbReference type="SMART" id="SM00066">
    <property type="entry name" value="GAL4"/>
    <property type="match status" value="2"/>
</dbReference>
<dbReference type="PROSITE" id="PS50048">
    <property type="entry name" value="ZN2_CY6_FUNGAL_2"/>
    <property type="match status" value="2"/>
</dbReference>
<keyword evidence="2" id="KW-0479">Metal-binding</keyword>
<feature type="compositionally biased region" description="Basic and acidic residues" evidence="6">
    <location>
        <begin position="308"/>
        <end position="332"/>
    </location>
</feature>
<feature type="domain" description="Zn(2)-C6 fungal-type" evidence="7">
    <location>
        <begin position="204"/>
        <end position="234"/>
    </location>
</feature>
<dbReference type="CDD" id="cd00067">
    <property type="entry name" value="GAL4"/>
    <property type="match status" value="2"/>
</dbReference>